<evidence type="ECO:0000313" key="8">
    <source>
        <dbReference type="EMBL" id="HIQ79442.1"/>
    </source>
</evidence>
<dbReference type="HAMAP" id="MF_02064">
    <property type="entry name" value="Sigma70_SigI"/>
    <property type="match status" value="1"/>
</dbReference>
<reference evidence="8" key="2">
    <citation type="journal article" date="2021" name="PeerJ">
        <title>Extensive microbial diversity within the chicken gut microbiome revealed by metagenomics and culture.</title>
        <authorList>
            <person name="Gilroy R."/>
            <person name="Ravi A."/>
            <person name="Getino M."/>
            <person name="Pursley I."/>
            <person name="Horton D.L."/>
            <person name="Alikhan N.F."/>
            <person name="Baker D."/>
            <person name="Gharbi K."/>
            <person name="Hall N."/>
            <person name="Watson M."/>
            <person name="Adriaenssens E.M."/>
            <person name="Foster-Nyarko E."/>
            <person name="Jarju S."/>
            <person name="Secka A."/>
            <person name="Antonio M."/>
            <person name="Oren A."/>
            <person name="Chaudhuri R.R."/>
            <person name="La Ragione R."/>
            <person name="Hildebrand F."/>
            <person name="Pallen M.J."/>
        </authorList>
    </citation>
    <scope>NUCLEOTIDE SEQUENCE</scope>
    <source>
        <strain evidence="8">ChiBcolR7-354</strain>
    </source>
</reference>
<dbReference type="GO" id="GO:0003677">
    <property type="term" value="F:DNA binding"/>
    <property type="evidence" value="ECO:0007669"/>
    <property type="project" value="UniProtKB-UniRule"/>
</dbReference>
<dbReference type="InterPro" id="IPR013325">
    <property type="entry name" value="RNA_pol_sigma_r2"/>
</dbReference>
<proteinExistence type="inferred from homology"/>
<feature type="domain" description="RNA polymerase sigma-70 region 2" evidence="7">
    <location>
        <begin position="25"/>
        <end position="91"/>
    </location>
</feature>
<evidence type="ECO:0000256" key="5">
    <source>
        <dbReference type="ARBA" id="ARBA00023163"/>
    </source>
</evidence>
<feature type="DNA-binding region" description="H-T-H motif" evidence="6">
    <location>
        <begin position="189"/>
        <end position="208"/>
    </location>
</feature>
<feature type="short sequence motif" description="Polymerase core binding" evidence="6">
    <location>
        <begin position="47"/>
        <end position="60"/>
    </location>
</feature>
<keyword evidence="1 6" id="KW-0963">Cytoplasm</keyword>
<evidence type="ECO:0000256" key="3">
    <source>
        <dbReference type="ARBA" id="ARBA00023082"/>
    </source>
</evidence>
<dbReference type="InterPro" id="IPR007627">
    <property type="entry name" value="RNA_pol_sigma70_r2"/>
</dbReference>
<keyword evidence="3 6" id="KW-0731">Sigma factor</keyword>
<protein>
    <recommendedName>
        <fullName evidence="6">RNA polymerase sigma factor SigI</fullName>
    </recommendedName>
</protein>
<comment type="caution">
    <text evidence="8">The sequence shown here is derived from an EMBL/GenBank/DDBJ whole genome shotgun (WGS) entry which is preliminary data.</text>
</comment>
<dbReference type="Proteomes" id="UP000824262">
    <property type="component" value="Unassembled WGS sequence"/>
</dbReference>
<keyword evidence="4 6" id="KW-0238">DNA-binding</keyword>
<dbReference type="SUPFAM" id="SSF88946">
    <property type="entry name" value="Sigma2 domain of RNA polymerase sigma factors"/>
    <property type="match status" value="1"/>
</dbReference>
<keyword evidence="6" id="KW-0346">Stress response</keyword>
<evidence type="ECO:0000256" key="6">
    <source>
        <dbReference type="HAMAP-Rule" id="MF_02064"/>
    </source>
</evidence>
<comment type="function">
    <text evidence="6">Sigma factors are initiation factors that promote the attachment of RNA polymerase to specific initiation sites and are then released.</text>
</comment>
<comment type="activity regulation">
    <text evidence="6">Negatively regulated by the anti-sigma-I factor RsgI.</text>
</comment>
<evidence type="ECO:0000259" key="7">
    <source>
        <dbReference type="Pfam" id="PF04542"/>
    </source>
</evidence>
<dbReference type="GO" id="GO:0005737">
    <property type="term" value="C:cytoplasm"/>
    <property type="evidence" value="ECO:0007669"/>
    <property type="project" value="UniProtKB-SubCell"/>
</dbReference>
<dbReference type="AlphaFoldDB" id="A0A9D0ZG13"/>
<comment type="subcellular location">
    <subcellularLocation>
        <location evidence="6">Cytoplasm</location>
    </subcellularLocation>
</comment>
<keyword evidence="2 6" id="KW-0805">Transcription regulation</keyword>
<accession>A0A9D0ZG13</accession>
<comment type="similarity">
    <text evidence="6">Belongs to the sigma-70 factor family. SigI subfamily.</text>
</comment>
<name>A0A9D0ZG13_9FIRM</name>
<organism evidence="8 9">
    <name type="scientific">Candidatus Scatomorpha intestinavium</name>
    <dbReference type="NCBI Taxonomy" id="2840922"/>
    <lineage>
        <taxon>Bacteria</taxon>
        <taxon>Bacillati</taxon>
        <taxon>Bacillota</taxon>
        <taxon>Clostridia</taxon>
        <taxon>Eubacteriales</taxon>
        <taxon>Candidatus Scatomorpha</taxon>
    </lineage>
</organism>
<dbReference type="Pfam" id="PF04542">
    <property type="entry name" value="Sigma70_r2"/>
    <property type="match status" value="1"/>
</dbReference>
<dbReference type="EMBL" id="DVGA01000103">
    <property type="protein sequence ID" value="HIQ79442.1"/>
    <property type="molecule type" value="Genomic_DNA"/>
</dbReference>
<dbReference type="GO" id="GO:0016987">
    <property type="term" value="F:sigma factor activity"/>
    <property type="evidence" value="ECO:0007669"/>
    <property type="project" value="UniProtKB-UniRule"/>
</dbReference>
<evidence type="ECO:0000256" key="4">
    <source>
        <dbReference type="ARBA" id="ARBA00023125"/>
    </source>
</evidence>
<gene>
    <name evidence="6" type="primary">sigI</name>
    <name evidence="8" type="ORF">IAB77_09340</name>
</gene>
<comment type="subunit">
    <text evidence="6">Interacts with RsgI.</text>
</comment>
<sequence length="238" mass="26308">MVSTKQDLVGWVLAAKTDSDAADALISQYMGFIRAEARKLSFGDGEDELSVAMLAFYEAVLGYEHTRGSFLSFAARVIRSRLIDYHRGESRHRGHGSLNERADEDGAELLELLPDTRDDIGELDAREAAQGEIEEYSRALSAFGITFSDIADNCPKQERTLRACLDALNYARSRPELLAAVEKSGKLPVAELAAGANVERKTLERHRKYLVAMLIAFTNGFEIIRGHLCRLDGGRGTK</sequence>
<evidence type="ECO:0000313" key="9">
    <source>
        <dbReference type="Proteomes" id="UP000824262"/>
    </source>
</evidence>
<evidence type="ECO:0000256" key="2">
    <source>
        <dbReference type="ARBA" id="ARBA00023015"/>
    </source>
</evidence>
<reference evidence="8" key="1">
    <citation type="submission" date="2020-10" db="EMBL/GenBank/DDBJ databases">
        <authorList>
            <person name="Gilroy R."/>
        </authorList>
    </citation>
    <scope>NUCLEOTIDE SEQUENCE</scope>
    <source>
        <strain evidence="8">ChiBcolR7-354</strain>
    </source>
</reference>
<dbReference type="Gene3D" id="1.10.1740.10">
    <property type="match status" value="1"/>
</dbReference>
<keyword evidence="5 6" id="KW-0804">Transcription</keyword>
<evidence type="ECO:0000256" key="1">
    <source>
        <dbReference type="ARBA" id="ARBA00022490"/>
    </source>
</evidence>
<dbReference type="GO" id="GO:0006352">
    <property type="term" value="P:DNA-templated transcription initiation"/>
    <property type="evidence" value="ECO:0007669"/>
    <property type="project" value="UniProtKB-UniRule"/>
</dbReference>
<dbReference type="InterPro" id="IPR014244">
    <property type="entry name" value="RNA_pol_sigma-I"/>
</dbReference>